<keyword evidence="7 12" id="KW-0472">Membrane</keyword>
<keyword evidence="12" id="KW-0443">Lipid metabolism</keyword>
<keyword evidence="12" id="KW-0460">Magnesium</keyword>
<evidence type="ECO:0000313" key="14">
    <source>
        <dbReference type="Proteomes" id="UP000642819"/>
    </source>
</evidence>
<evidence type="ECO:0000256" key="6">
    <source>
        <dbReference type="ARBA" id="ARBA00022989"/>
    </source>
</evidence>
<comment type="similarity">
    <text evidence="3 12">Belongs to the CDP-alcohol phosphatidyltransferase class-I family.</text>
</comment>
<comment type="cofactor">
    <cofactor evidence="12">
        <name>Mg(2+)</name>
        <dbReference type="ChEBI" id="CHEBI:18420"/>
    </cofactor>
    <text evidence="12">Contains a di-nuclear catalytic Mg(2+) center.</text>
</comment>
<evidence type="ECO:0000256" key="1">
    <source>
        <dbReference type="ARBA" id="ARBA00004127"/>
    </source>
</evidence>
<feature type="binding site" evidence="12">
    <location>
        <position position="69"/>
    </location>
    <ligand>
        <name>Mg(2+)</name>
        <dbReference type="ChEBI" id="CHEBI:18420"/>
        <label>1</label>
    </ligand>
</feature>
<keyword evidence="5 12" id="KW-0812">Transmembrane</keyword>
<feature type="binding site" evidence="12">
    <location>
        <position position="70"/>
    </location>
    <ligand>
        <name>a CDP-1,2-diacyl-sn-glycerol</name>
        <dbReference type="ChEBI" id="CHEBI:58332"/>
    </ligand>
</feature>
<dbReference type="RefSeq" id="WP_189351127.1">
    <property type="nucleotide sequence ID" value="NZ_BMXK01000012.1"/>
</dbReference>
<comment type="function">
    <text evidence="12">Catalyzes the conjugation of the 1'-hydroxyl group of D-myo-inositol-3-phosphate (also named L-myo-inositol-1-phosphate) with a lipid tail of cytidine diphosphate diacylglycerol (CDP-DAG), forming phosphatidylinositol phosphate (PIP) and CMP. PIP is a precursor of phosphatidylinositol (PI) which is an essential lipid required for cell wall formation.</text>
</comment>
<reference evidence="14" key="1">
    <citation type="journal article" date="2019" name="Int. J. Syst. Evol. Microbiol.">
        <title>The Global Catalogue of Microorganisms (GCM) 10K type strain sequencing project: providing services to taxonomists for standard genome sequencing and annotation.</title>
        <authorList>
            <consortium name="The Broad Institute Genomics Platform"/>
            <consortium name="The Broad Institute Genome Sequencing Center for Infectious Disease"/>
            <person name="Wu L."/>
            <person name="Ma J."/>
        </authorList>
    </citation>
    <scope>NUCLEOTIDE SEQUENCE [LARGE SCALE GENOMIC DNA]</scope>
    <source>
        <strain evidence="14">KCTC 19466</strain>
    </source>
</reference>
<dbReference type="Pfam" id="PF01066">
    <property type="entry name" value="CDP-OH_P_transf"/>
    <property type="match status" value="1"/>
</dbReference>
<feature type="binding site" evidence="12">
    <location>
        <begin position="29"/>
        <end position="32"/>
    </location>
    <ligand>
        <name>a CDP-1,2-diacyl-sn-glycerol</name>
        <dbReference type="ChEBI" id="CHEBI:58332"/>
    </ligand>
</feature>
<dbReference type="EMBL" id="BMXK01000012">
    <property type="protein sequence ID" value="GHD12040.1"/>
    <property type="molecule type" value="Genomic_DNA"/>
</dbReference>
<feature type="binding site" evidence="12">
    <location>
        <position position="96"/>
    </location>
    <ligand>
        <name>Mg(2+)</name>
        <dbReference type="ChEBI" id="CHEBI:18420"/>
        <label>1</label>
    </ligand>
</feature>
<dbReference type="EC" id="2.7.8.-" evidence="12"/>
<proteinExistence type="inferred from homology"/>
<comment type="caution">
    <text evidence="12">Lacks conserved residue(s) required for the propagation of feature annotation.</text>
</comment>
<comment type="catalytic activity">
    <reaction evidence="11 12">
        <text>a CDP-1,2-diacyl-sn-glycerol + 1D-myo-inositol 3-phosphate = a 1,2-diacyl-sn-glycero-3-phospho-(1D-myo-inositol-3-phosphate) + CMP + H(+)</text>
        <dbReference type="Rhea" id="RHEA:60504"/>
        <dbReference type="ChEBI" id="CHEBI:15378"/>
        <dbReference type="ChEBI" id="CHEBI:58088"/>
        <dbReference type="ChEBI" id="CHEBI:58332"/>
        <dbReference type="ChEBI" id="CHEBI:58401"/>
        <dbReference type="ChEBI" id="CHEBI:60377"/>
    </reaction>
</comment>
<dbReference type="InterPro" id="IPR044268">
    <property type="entry name" value="PIP_synthase_PgsA1"/>
</dbReference>
<feature type="active site" description="Proton acceptor" evidence="12">
    <location>
        <position position="100"/>
    </location>
</feature>
<feature type="transmembrane region" description="Helical" evidence="12">
    <location>
        <begin position="21"/>
        <end position="45"/>
    </location>
</feature>
<dbReference type="Proteomes" id="UP000642819">
    <property type="component" value="Unassembled WGS sequence"/>
</dbReference>
<evidence type="ECO:0000313" key="13">
    <source>
        <dbReference type="EMBL" id="GHD12040.1"/>
    </source>
</evidence>
<comment type="catalytic activity">
    <reaction evidence="8 12">
        <text>1,2-di-(9Z-octadecenoyl)-sn-glycero-3-cytidine-5'-diphosphate + 1D-myo-inositol 3-phosphate = 1,2-di-(9Z-octadecenoyl)-sn-glycero-3-phospho-(1D-myo-inositol-3-phosphate) + CMP + H(+)</text>
        <dbReference type="Rhea" id="RHEA:61216"/>
        <dbReference type="ChEBI" id="CHEBI:15378"/>
        <dbReference type="ChEBI" id="CHEBI:58401"/>
        <dbReference type="ChEBI" id="CHEBI:60377"/>
        <dbReference type="ChEBI" id="CHEBI:85356"/>
        <dbReference type="ChEBI" id="CHEBI:144472"/>
    </reaction>
</comment>
<evidence type="ECO:0000256" key="12">
    <source>
        <dbReference type="HAMAP-Rule" id="MF_02241"/>
    </source>
</evidence>
<evidence type="ECO:0000256" key="3">
    <source>
        <dbReference type="ARBA" id="ARBA00010441"/>
    </source>
</evidence>
<name>A0ABQ3GKP5_9MICC</name>
<feature type="binding site" evidence="12">
    <location>
        <position position="100"/>
    </location>
    <ligand>
        <name>Mg(2+)</name>
        <dbReference type="ChEBI" id="CHEBI:18420"/>
        <label>2</label>
    </ligand>
</feature>
<keyword evidence="14" id="KW-1185">Reference proteome</keyword>
<sequence length="209" mass="22208">MLNTYARGLFTRMFTPLARWLLSRSVTPDMVTVVGTIGVMASALILYPLGHLFIGTLVIAAFVFADLLDGTMARLPQWASRSAGRPDAGRWGSFLDSSLDRLADGAIFSGVAVWFFTAGDHTGIGIASLVCMFLGSVVSYVRAKAESLGFDAEVGIAERAERLVLTLTFVGLTGLGLPDVVLLSVLILLAAASAVTVAQRMMRVHSQLG</sequence>
<comment type="caution">
    <text evidence="13">The sequence shown here is derived from an EMBL/GenBank/DDBJ whole genome shotgun (WGS) entry which is preliminary data.</text>
</comment>
<evidence type="ECO:0000256" key="10">
    <source>
        <dbReference type="ARBA" id="ARBA00033137"/>
    </source>
</evidence>
<protein>
    <recommendedName>
        <fullName evidence="9 12">Phosphatidylinositol phosphate synthase</fullName>
        <shortName evidence="12">PIP synthase</shortName>
        <ecNumber evidence="12">2.7.8.-</ecNumber>
    </recommendedName>
    <alternativeName>
        <fullName evidence="10 12">CDP-diacylglycerol--D-myo-inositol-3-phosphate 3-phosphatidyltransferase</fullName>
    </alternativeName>
</protein>
<evidence type="ECO:0000256" key="11">
    <source>
        <dbReference type="ARBA" id="ARBA00048865"/>
    </source>
</evidence>
<keyword evidence="12" id="KW-1003">Cell membrane</keyword>
<evidence type="ECO:0000256" key="2">
    <source>
        <dbReference type="ARBA" id="ARBA00004805"/>
    </source>
</evidence>
<dbReference type="NCBIfam" id="NF045883">
    <property type="entry name" value="PIPSynth"/>
    <property type="match status" value="1"/>
</dbReference>
<feature type="transmembrane region" description="Helical" evidence="12">
    <location>
        <begin position="123"/>
        <end position="143"/>
    </location>
</feature>
<keyword evidence="6 12" id="KW-1133">Transmembrane helix</keyword>
<gene>
    <name evidence="13" type="ORF">GCM10008096_27070</name>
</gene>
<keyword evidence="12" id="KW-0808">Transferase</keyword>
<feature type="transmembrane region" description="Helical" evidence="12">
    <location>
        <begin position="163"/>
        <end position="192"/>
    </location>
</feature>
<dbReference type="HAMAP" id="MF_02241">
    <property type="entry name" value="PIP_synthase"/>
    <property type="match status" value="1"/>
</dbReference>
<feature type="transmembrane region" description="Helical" evidence="12">
    <location>
        <begin position="51"/>
        <end position="68"/>
    </location>
</feature>
<evidence type="ECO:0000256" key="4">
    <source>
        <dbReference type="ARBA" id="ARBA00011738"/>
    </source>
</evidence>
<dbReference type="InterPro" id="IPR043130">
    <property type="entry name" value="CDP-OH_PTrfase_TM_dom"/>
</dbReference>
<evidence type="ECO:0000256" key="9">
    <source>
        <dbReference type="ARBA" id="ARBA00024082"/>
    </source>
</evidence>
<feature type="binding site" evidence="12">
    <location>
        <position position="66"/>
    </location>
    <ligand>
        <name>Mg(2+)</name>
        <dbReference type="ChEBI" id="CHEBI:18420"/>
        <label>1</label>
    </ligand>
</feature>
<keyword evidence="12" id="KW-0479">Metal-binding</keyword>
<dbReference type="InterPro" id="IPR000462">
    <property type="entry name" value="CDP-OH_P_trans"/>
</dbReference>
<keyword evidence="12" id="KW-0594">Phospholipid biosynthesis</keyword>
<comment type="pathway">
    <text evidence="2 12">Phospholipid metabolism; phosphatidylinositol phosphate biosynthesis.</text>
</comment>
<accession>A0ABQ3GKP5</accession>
<feature type="binding site" evidence="12">
    <location>
        <position position="74"/>
    </location>
    <ligand>
        <name>a CDP-1,2-diacyl-sn-glycerol</name>
        <dbReference type="ChEBI" id="CHEBI:58332"/>
    </ligand>
</feature>
<evidence type="ECO:0000256" key="7">
    <source>
        <dbReference type="ARBA" id="ARBA00023136"/>
    </source>
</evidence>
<evidence type="ECO:0000256" key="5">
    <source>
        <dbReference type="ARBA" id="ARBA00022692"/>
    </source>
</evidence>
<dbReference type="Gene3D" id="1.20.120.1760">
    <property type="match status" value="1"/>
</dbReference>
<feature type="binding site" evidence="12">
    <location>
        <position position="66"/>
    </location>
    <ligand>
        <name>Mg(2+)</name>
        <dbReference type="ChEBI" id="CHEBI:18420"/>
        <label>2</label>
    </ligand>
</feature>
<feature type="binding site" evidence="12">
    <location>
        <position position="96"/>
    </location>
    <ligand>
        <name>Mg(2+)</name>
        <dbReference type="ChEBI" id="CHEBI:18420"/>
        <label>2</label>
    </ligand>
</feature>
<comment type="subcellular location">
    <subcellularLocation>
        <location evidence="12">Cell membrane</location>
        <topology evidence="12">Multi-pass membrane protein</topology>
    </subcellularLocation>
    <subcellularLocation>
        <location evidence="1">Endomembrane system</location>
        <topology evidence="1">Multi-pass membrane protein</topology>
    </subcellularLocation>
</comment>
<comment type="subunit">
    <text evidence="4 12">Homodimer.</text>
</comment>
<keyword evidence="12" id="KW-1208">Phospholipid metabolism</keyword>
<keyword evidence="12" id="KW-0444">Lipid biosynthesis</keyword>
<organism evidence="13 14">
    <name type="scientific">Zhihengliuella salsuginis</name>
    <dbReference type="NCBI Taxonomy" id="578222"/>
    <lineage>
        <taxon>Bacteria</taxon>
        <taxon>Bacillati</taxon>
        <taxon>Actinomycetota</taxon>
        <taxon>Actinomycetes</taxon>
        <taxon>Micrococcales</taxon>
        <taxon>Micrococcaceae</taxon>
        <taxon>Zhihengliuella</taxon>
    </lineage>
</organism>
<evidence type="ECO:0000256" key="8">
    <source>
        <dbReference type="ARBA" id="ARBA00023935"/>
    </source>
</evidence>